<reference evidence="6" key="1">
    <citation type="journal article" date="2011" name="Stand. Genomic Sci.">
        <title>Genome sequence of the filamentous, gliding Thiothrix nivea neotype strain (JP2(T)).</title>
        <authorList>
            <person name="Lapidus A."/>
            <person name="Nolan M."/>
            <person name="Lucas S."/>
            <person name="Glavina Del Rio T."/>
            <person name="Tice H."/>
            <person name="Cheng J.F."/>
            <person name="Tapia R."/>
            <person name="Han C."/>
            <person name="Goodwin L."/>
            <person name="Pitluck S."/>
            <person name="Liolios K."/>
            <person name="Pagani I."/>
            <person name="Ivanova N."/>
            <person name="Huntemann M."/>
            <person name="Mavromatis K."/>
            <person name="Mikhailova N."/>
            <person name="Pati A."/>
            <person name="Chen A."/>
            <person name="Palaniappan K."/>
            <person name="Land M."/>
            <person name="Brambilla E.M."/>
            <person name="Rohde M."/>
            <person name="Abt B."/>
            <person name="Verbarg S."/>
            <person name="Goker M."/>
            <person name="Bristow J."/>
            <person name="Eisen J.A."/>
            <person name="Markowitz V."/>
            <person name="Hugenholtz P."/>
            <person name="Kyrpides N.C."/>
            <person name="Klenk H.P."/>
            <person name="Woyke T."/>
        </authorList>
    </citation>
    <scope>NUCLEOTIDE SEQUENCE [LARGE SCALE GENOMIC DNA]</scope>
    <source>
        <strain evidence="6">ATCC 35100 / DSM 5205 / JP2</strain>
    </source>
</reference>
<dbReference type="AlphaFoldDB" id="A0A656HJ20"/>
<sequence precursor="true">MTVSKTACLGGCLLLILTGSAVADSVFSKLRPMSPIGASKNEPPRNYLGASLGSATTDEFCDGLADCGNDGKSWKAFAGVRMNENIVLESGYVDFGKQTGLDTSGEISQQVTAFTVAGVAGIPLSEQIELFGKAGMARWSVEQTINTNQTETTGSDVLVGVGGNYNLGDNMGIRAEWERFKDVGNKDGKAGDIDLLSLGFTFSSL</sequence>
<dbReference type="RefSeq" id="WP_002710329.1">
    <property type="nucleotide sequence ID" value="NZ_JH651384.1"/>
</dbReference>
<dbReference type="SUPFAM" id="SSF56925">
    <property type="entry name" value="OMPA-like"/>
    <property type="match status" value="1"/>
</dbReference>
<protein>
    <recommendedName>
        <fullName evidence="4">Outer membrane protein OmpA-like transmembrane domain-containing protein</fullName>
    </recommendedName>
</protein>
<evidence type="ECO:0000256" key="1">
    <source>
        <dbReference type="ARBA" id="ARBA00005710"/>
    </source>
</evidence>
<accession>A0A656HJ20</accession>
<name>A0A656HJ20_THINJ</name>
<dbReference type="InterPro" id="IPR000498">
    <property type="entry name" value="OmpA-like_TM_dom"/>
</dbReference>
<evidence type="ECO:0000256" key="3">
    <source>
        <dbReference type="SAM" id="SignalP"/>
    </source>
</evidence>
<evidence type="ECO:0000313" key="5">
    <source>
        <dbReference type="EMBL" id="EIJ36457.1"/>
    </source>
</evidence>
<dbReference type="Gene3D" id="2.40.160.20">
    <property type="match status" value="1"/>
</dbReference>
<dbReference type="GO" id="GO:0015288">
    <property type="term" value="F:porin activity"/>
    <property type="evidence" value="ECO:0007669"/>
    <property type="project" value="UniProtKB-KW"/>
</dbReference>
<keyword evidence="3" id="KW-0732">Signal</keyword>
<feature type="domain" description="Outer membrane protein OmpA-like transmembrane" evidence="4">
    <location>
        <begin position="47"/>
        <end position="201"/>
    </location>
</feature>
<keyword evidence="6" id="KW-1185">Reference proteome</keyword>
<keyword evidence="2" id="KW-0813">Transport</keyword>
<keyword evidence="2" id="KW-0812">Transmembrane</keyword>
<evidence type="ECO:0000259" key="4">
    <source>
        <dbReference type="Pfam" id="PF01389"/>
    </source>
</evidence>
<dbReference type="GO" id="GO:0009279">
    <property type="term" value="C:cell outer membrane"/>
    <property type="evidence" value="ECO:0007669"/>
    <property type="project" value="InterPro"/>
</dbReference>
<feature type="signal peptide" evidence="3">
    <location>
        <begin position="1"/>
        <end position="23"/>
    </location>
</feature>
<organism evidence="5 6">
    <name type="scientific">Thiothrix nivea (strain ATCC 35100 / DSM 5205 / JP2)</name>
    <dbReference type="NCBI Taxonomy" id="870187"/>
    <lineage>
        <taxon>Bacteria</taxon>
        <taxon>Pseudomonadati</taxon>
        <taxon>Pseudomonadota</taxon>
        <taxon>Gammaproteobacteria</taxon>
        <taxon>Thiotrichales</taxon>
        <taxon>Thiotrichaceae</taxon>
        <taxon>Thiothrix</taxon>
    </lineage>
</organism>
<gene>
    <name evidence="5" type="ORF">Thini_3957</name>
</gene>
<proteinExistence type="inferred from homology"/>
<comment type="similarity">
    <text evidence="1">Belongs to the outer membrane OOP (TC 1.B.6) superfamily. OmpA family.</text>
</comment>
<dbReference type="Proteomes" id="UP000005317">
    <property type="component" value="Unassembled WGS sequence"/>
</dbReference>
<dbReference type="InterPro" id="IPR011250">
    <property type="entry name" value="OMP/PagP_B-barrel"/>
</dbReference>
<evidence type="ECO:0000313" key="6">
    <source>
        <dbReference type="Proteomes" id="UP000005317"/>
    </source>
</evidence>
<dbReference type="OrthoDB" id="5786186at2"/>
<dbReference type="EMBL" id="JH651384">
    <property type="protein sequence ID" value="EIJ36457.1"/>
    <property type="molecule type" value="Genomic_DNA"/>
</dbReference>
<dbReference type="Pfam" id="PF01389">
    <property type="entry name" value="OmpA_membrane"/>
    <property type="match status" value="1"/>
</dbReference>
<dbReference type="GO" id="GO:0046930">
    <property type="term" value="C:pore complex"/>
    <property type="evidence" value="ECO:0007669"/>
    <property type="project" value="UniProtKB-KW"/>
</dbReference>
<keyword evidence="2" id="KW-0406">Ion transport</keyword>
<feature type="chain" id="PRO_5024923485" description="Outer membrane protein OmpA-like transmembrane domain-containing protein" evidence="3">
    <location>
        <begin position="24"/>
        <end position="205"/>
    </location>
</feature>
<evidence type="ECO:0000256" key="2">
    <source>
        <dbReference type="ARBA" id="ARBA00023114"/>
    </source>
</evidence>
<keyword evidence="2" id="KW-0626">Porin</keyword>